<dbReference type="SUPFAM" id="SSF52047">
    <property type="entry name" value="RNI-like"/>
    <property type="match status" value="2"/>
</dbReference>
<evidence type="ECO:0000256" key="8">
    <source>
        <dbReference type="ARBA" id="ARBA00022723"/>
    </source>
</evidence>
<dbReference type="Gene3D" id="1.10.238.10">
    <property type="entry name" value="EF-hand"/>
    <property type="match status" value="3"/>
</dbReference>
<name>A0AAV9REK2_9TELE</name>
<protein>
    <recommendedName>
        <fullName evidence="4">Secretagogin</fullName>
    </recommendedName>
</protein>
<feature type="non-terminal residue" evidence="14">
    <location>
        <position position="1"/>
    </location>
</feature>
<dbReference type="InterPro" id="IPR031943">
    <property type="entry name" value="CARMIL_C"/>
</dbReference>
<keyword evidence="10" id="KW-0106">Calcium</keyword>
<feature type="compositionally biased region" description="Low complexity" evidence="12">
    <location>
        <begin position="1045"/>
        <end position="1061"/>
    </location>
</feature>
<feature type="region of interest" description="Disordered" evidence="12">
    <location>
        <begin position="1263"/>
        <end position="1397"/>
    </location>
</feature>
<evidence type="ECO:0000256" key="2">
    <source>
        <dbReference type="ARBA" id="ARBA00004496"/>
    </source>
</evidence>
<feature type="compositionally biased region" description="Basic and acidic residues" evidence="12">
    <location>
        <begin position="1082"/>
        <end position="1100"/>
    </location>
</feature>
<dbReference type="GO" id="GO:0005737">
    <property type="term" value="C:cytoplasm"/>
    <property type="evidence" value="ECO:0007669"/>
    <property type="project" value="UniProtKB-SubCell"/>
</dbReference>
<feature type="region of interest" description="Disordered" evidence="12">
    <location>
        <begin position="937"/>
        <end position="976"/>
    </location>
</feature>
<keyword evidence="15" id="KW-1185">Reference proteome</keyword>
<dbReference type="InterPro" id="IPR001611">
    <property type="entry name" value="Leu-rich_rpt"/>
</dbReference>
<dbReference type="InterPro" id="IPR032675">
    <property type="entry name" value="LRR_dom_sf"/>
</dbReference>
<keyword evidence="5" id="KW-1003">Cell membrane</keyword>
<feature type="compositionally biased region" description="Polar residues" evidence="12">
    <location>
        <begin position="1235"/>
        <end position="1249"/>
    </location>
</feature>
<proteinExistence type="inferred from homology"/>
<comment type="caution">
    <text evidence="14">The sequence shown here is derived from an EMBL/GenBank/DDBJ whole genome shotgun (WGS) entry which is preliminary data.</text>
</comment>
<dbReference type="Pfam" id="PF13499">
    <property type="entry name" value="EF-hand_7"/>
    <property type="match status" value="1"/>
</dbReference>
<dbReference type="Gene3D" id="2.30.29.30">
    <property type="entry name" value="Pleckstrin-homology domain (PH domain)/Phosphotyrosine-binding domain (PTB)"/>
    <property type="match status" value="1"/>
</dbReference>
<gene>
    <name evidence="14" type="ORF">CRENBAI_023186</name>
</gene>
<comment type="similarity">
    <text evidence="3">Belongs to the CARMIL family.</text>
</comment>
<feature type="region of interest" description="Disordered" evidence="12">
    <location>
        <begin position="996"/>
        <end position="1249"/>
    </location>
</feature>
<dbReference type="PROSITE" id="PS00018">
    <property type="entry name" value="EF_HAND_1"/>
    <property type="match status" value="3"/>
</dbReference>
<dbReference type="InterPro" id="IPR002048">
    <property type="entry name" value="EF_hand_dom"/>
</dbReference>
<keyword evidence="11" id="KW-0472">Membrane</keyword>
<dbReference type="Gene3D" id="6.10.140.1850">
    <property type="match status" value="1"/>
</dbReference>
<dbReference type="InterPro" id="IPR041245">
    <property type="entry name" value="CARMIL_PH"/>
</dbReference>
<feature type="compositionally biased region" description="Low complexity" evidence="12">
    <location>
        <begin position="1288"/>
        <end position="1302"/>
    </location>
</feature>
<dbReference type="GO" id="GO:0005509">
    <property type="term" value="F:calcium ion binding"/>
    <property type="evidence" value="ECO:0007669"/>
    <property type="project" value="InterPro"/>
</dbReference>
<dbReference type="SMART" id="SM00054">
    <property type="entry name" value="EFh"/>
    <property type="match status" value="4"/>
</dbReference>
<dbReference type="GO" id="GO:0005886">
    <property type="term" value="C:plasma membrane"/>
    <property type="evidence" value="ECO:0007669"/>
    <property type="project" value="UniProtKB-SubCell"/>
</dbReference>
<dbReference type="PANTHER" id="PTHR24112">
    <property type="entry name" value="LEUCINE-RICH REPEAT, ISOFORM F-RELATED"/>
    <property type="match status" value="1"/>
</dbReference>
<feature type="compositionally biased region" description="Basic and acidic residues" evidence="12">
    <location>
        <begin position="1111"/>
        <end position="1143"/>
    </location>
</feature>
<dbReference type="GO" id="GO:0034315">
    <property type="term" value="P:regulation of Arp2/3 complex-mediated actin nucleation"/>
    <property type="evidence" value="ECO:0007669"/>
    <property type="project" value="TreeGrafter"/>
</dbReference>
<evidence type="ECO:0000256" key="1">
    <source>
        <dbReference type="ARBA" id="ARBA00004236"/>
    </source>
</evidence>
<feature type="domain" description="EF-hand" evidence="13">
    <location>
        <begin position="1589"/>
        <end position="1624"/>
    </location>
</feature>
<dbReference type="InterPro" id="IPR011993">
    <property type="entry name" value="PH-like_dom_sf"/>
</dbReference>
<dbReference type="Proteomes" id="UP001311232">
    <property type="component" value="Unassembled WGS sequence"/>
</dbReference>
<evidence type="ECO:0000313" key="14">
    <source>
        <dbReference type="EMBL" id="KAK5607433.1"/>
    </source>
</evidence>
<feature type="compositionally biased region" description="Basic and acidic residues" evidence="12">
    <location>
        <begin position="1007"/>
        <end position="1016"/>
    </location>
</feature>
<keyword evidence="6" id="KW-0963">Cytoplasm</keyword>
<reference evidence="14 15" key="1">
    <citation type="submission" date="2021-06" db="EMBL/GenBank/DDBJ databases">
        <authorList>
            <person name="Palmer J.M."/>
        </authorList>
    </citation>
    <scope>NUCLEOTIDE SEQUENCE [LARGE SCALE GENOMIC DNA]</scope>
    <source>
        <strain evidence="14 15">MEX-2019</strain>
        <tissue evidence="14">Muscle</tissue>
    </source>
</reference>
<dbReference type="InterPro" id="IPR018247">
    <property type="entry name" value="EF_Hand_1_Ca_BS"/>
</dbReference>
<dbReference type="PROSITE" id="PS50222">
    <property type="entry name" value="EF_HAND_2"/>
    <property type="match status" value="4"/>
</dbReference>
<dbReference type="FunFam" id="3.80.10.10:FF:000009">
    <property type="entry name" value="F-actin-uncapping protein LRRC16A isoform X1"/>
    <property type="match status" value="1"/>
</dbReference>
<feature type="compositionally biased region" description="Low complexity" evidence="12">
    <location>
        <begin position="1328"/>
        <end position="1339"/>
    </location>
</feature>
<evidence type="ECO:0000256" key="11">
    <source>
        <dbReference type="ARBA" id="ARBA00023136"/>
    </source>
</evidence>
<evidence type="ECO:0000256" key="10">
    <source>
        <dbReference type="ARBA" id="ARBA00022837"/>
    </source>
</evidence>
<evidence type="ECO:0000256" key="9">
    <source>
        <dbReference type="ARBA" id="ARBA00022737"/>
    </source>
</evidence>
<dbReference type="FunFam" id="1.10.238.10:FF:000186">
    <property type="entry name" value="Secretagogin"/>
    <property type="match status" value="1"/>
</dbReference>
<feature type="region of interest" description="Disordered" evidence="12">
    <location>
        <begin position="832"/>
        <end position="851"/>
    </location>
</feature>
<feature type="domain" description="EF-hand" evidence="13">
    <location>
        <begin position="1404"/>
        <end position="1439"/>
    </location>
</feature>
<dbReference type="SUPFAM" id="SSF47473">
    <property type="entry name" value="EF-hand"/>
    <property type="match status" value="1"/>
</dbReference>
<feature type="compositionally biased region" description="Basic and acidic residues" evidence="12">
    <location>
        <begin position="1157"/>
        <end position="1195"/>
    </location>
</feature>
<dbReference type="Pfam" id="PF17888">
    <property type="entry name" value="Carm_PH"/>
    <property type="match status" value="1"/>
</dbReference>
<feature type="domain" description="EF-hand" evidence="13">
    <location>
        <begin position="1497"/>
        <end position="1532"/>
    </location>
</feature>
<evidence type="ECO:0000313" key="15">
    <source>
        <dbReference type="Proteomes" id="UP001311232"/>
    </source>
</evidence>
<dbReference type="Pfam" id="PF16000">
    <property type="entry name" value="CARMIL_C"/>
    <property type="match status" value="1"/>
</dbReference>
<evidence type="ECO:0000259" key="13">
    <source>
        <dbReference type="PROSITE" id="PS50222"/>
    </source>
</evidence>
<evidence type="ECO:0000256" key="5">
    <source>
        <dbReference type="ARBA" id="ARBA00022475"/>
    </source>
</evidence>
<dbReference type="Gene3D" id="3.80.10.10">
    <property type="entry name" value="Ribonuclease Inhibitor"/>
    <property type="match status" value="1"/>
</dbReference>
<feature type="domain" description="EF-hand" evidence="13">
    <location>
        <begin position="1541"/>
        <end position="1576"/>
    </location>
</feature>
<feature type="compositionally biased region" description="Polar residues" evidence="12">
    <location>
        <begin position="1309"/>
        <end position="1327"/>
    </location>
</feature>
<dbReference type="InterPro" id="IPR011992">
    <property type="entry name" value="EF-hand-dom_pair"/>
</dbReference>
<sequence>VEQSFNYLDIQGISSNKPTQLILEHERGPWSLRLGLVEEVDEVIAQIGSCLHRICPAVSPVKMMRKLNLKPPERLTALQAVWNEQVPADLGPCGGFSHQYLCVCDSLGLPYREEVQWDVDTIYLSQDTRELNLQDFVHLENRDLVAIIAVLEYNQWFTKLSTKDYKLSTDVCEQIFRVVARSSRLEELVLDNAGLKSDFAQKLAGALSQNPSCMLHTLNLSNNSLEDKGVYTLSAQLAKLPMGLKHLNLSKTSMSPKGVNSLCQALCANPVVASTLTHFDLSGNSLRGDDLQNLLSFLSHPNCLKALDLSNSDCSLELVCSSLCKGSLKHLAVLNMSRTVFSHRRCKEIPPSFKQFFSSVQALTSVSLSGTRLPLEALKSLLLGLGCNPNLSDVSLDLSSCELRSGGSQILEGCIADIPNISSLDISDNSLDMDLTTLLVWLAKNRSIRHLSLGKNFNNIKSKNVAQVLDNLVYMIQEEESPLTSLSLADSKLKADLSIVLNALGSNTSLIKLDISGNSMGDMGAKILAKALQINTKLRTLLWDRNNISPQGLQDVAAALEKNYTIRFMPVPIMDAAQALKANPDKTEDALLKMEHYLLRNHETRKYLQEQAYRLQQGIVTTTTQQMMDMMCVRVHDHLNSLRFSEANSVQDDMKLAENLMKDAKNSKTLLPNLYHLKSGGSRVPFVAAIQDKLESMAGEVASVMDEQLQTMLVSMVDAAEGLCPHVMKRSGLRQELLRAGAGRMTIPCSFVTNTLLEQSGVDIINKISEVKLSVASILSDRIVDEILESLSRSQHTLADHLIRKEHPLLHQEPQMETEVLDETVLQRKNHVHDQKQDRDNKHGLNDVDSCMVTPKSKRKSILVRMLRPISVAFELEFDLDKALEEVPIHVEDPPLPSPPPLALDRMSYYEDLPPTPSDGKSVSLGELPQLEHKTLENCTKSRPKPKNRMKPSRVLASRSSVPHDAEQNNSMGKLDEGLDDFFSKRVVKLSFRLPSIKSPSTTTPEGVDKKRESRKSGFFNLIKSRASRSEKSHGASSITPPQPAHANTNTTPTFTTSPVTEEAPPTSPTMPVKSPAIVSDPHQEIHRAQTSNRTDHETEAPLTFTEPAEEEKNNKKAENKENTEKTESPPKKENKEKKENPHIHRHIGVPVMGKDLLAEMKARQERRQDKMAEKKSDSSSVVDKVDSDKQKSDIHPAVSTDPEGPKAESISKAKPPGITPKLVPPQTAKAPLVSRTSGPLSPTSLRPCTTSILDNAVEFPAGSVPLKVPLPAPRLKRAQSEQDRESTSSSSAGLLSPLEAEFPADGNTFDQPNITGADSGISGQQWSSLKNSSSPSPTNKDERERTKSLPSYVRLPSQTETDLSPADREISTLTSDLKSNNKSEDESGDDTPSITMDSALDRLDAARFLQIWQYFDKDDKGYIEAKKMDDLFKYMLQNLGMKTDEITEDKMRRMRDRFVSPYNSAGGYVQIQELAAMMLPEEENFLLLFRRETPLDNSVEFMRIWRNYDTDSSGYISSNELKGFLQDLFLQHRKSITPQKLEECTDTMMKMFDKNRDGRLDLNDMARILALNENFLLKFRTDACSLEDRKRDFEKIFAHYDVSKTGELEGPEVDGFVKDMMELVKPSISGMELDKNGFWILCEHATALSDNLWAACTRKCKLTSLWDPCSSYSMYSGATFQRVHAPKKRALVSRPLPWCRRRSSVLKLAPLSGCHFTPPHRHASPPPAADMGVTGSEWKLAGSAAPSVRAQGSITSRGHPAARN</sequence>
<feature type="compositionally biased region" description="Basic residues" evidence="12">
    <location>
        <begin position="942"/>
        <end position="952"/>
    </location>
</feature>
<dbReference type="EMBL" id="JAHHUM010002024">
    <property type="protein sequence ID" value="KAK5607433.1"/>
    <property type="molecule type" value="Genomic_DNA"/>
</dbReference>
<evidence type="ECO:0000256" key="6">
    <source>
        <dbReference type="ARBA" id="ARBA00022490"/>
    </source>
</evidence>
<dbReference type="PANTHER" id="PTHR24112:SF39">
    <property type="entry name" value="F-ACTIN-UNCAPPING PROTEIN LRRC16A"/>
    <property type="match status" value="1"/>
</dbReference>
<evidence type="ECO:0000256" key="7">
    <source>
        <dbReference type="ARBA" id="ARBA00022614"/>
    </source>
</evidence>
<feature type="compositionally biased region" description="Basic and acidic residues" evidence="12">
    <location>
        <begin position="832"/>
        <end position="846"/>
    </location>
</feature>
<dbReference type="InterPro" id="IPR035798">
    <property type="entry name" value="EFh_SCGN"/>
</dbReference>
<keyword evidence="8" id="KW-0479">Metal-binding</keyword>
<evidence type="ECO:0000256" key="4">
    <source>
        <dbReference type="ARBA" id="ARBA00019102"/>
    </source>
</evidence>
<dbReference type="GO" id="GO:0016477">
    <property type="term" value="P:cell migration"/>
    <property type="evidence" value="ECO:0007669"/>
    <property type="project" value="TreeGrafter"/>
</dbReference>
<evidence type="ECO:0000256" key="3">
    <source>
        <dbReference type="ARBA" id="ARBA00007298"/>
    </source>
</evidence>
<keyword evidence="7" id="KW-0433">Leucine-rich repeat</keyword>
<dbReference type="InterPro" id="IPR051279">
    <property type="entry name" value="PP1-Reg/Actin-Interact_Protein"/>
</dbReference>
<dbReference type="CDD" id="cd16178">
    <property type="entry name" value="EFh_HEF_SCGN"/>
    <property type="match status" value="1"/>
</dbReference>
<organism evidence="14 15">
    <name type="scientific">Crenichthys baileyi</name>
    <name type="common">White River springfish</name>
    <dbReference type="NCBI Taxonomy" id="28760"/>
    <lineage>
        <taxon>Eukaryota</taxon>
        <taxon>Metazoa</taxon>
        <taxon>Chordata</taxon>
        <taxon>Craniata</taxon>
        <taxon>Vertebrata</taxon>
        <taxon>Euteleostomi</taxon>
        <taxon>Actinopterygii</taxon>
        <taxon>Neopterygii</taxon>
        <taxon>Teleostei</taxon>
        <taxon>Neoteleostei</taxon>
        <taxon>Acanthomorphata</taxon>
        <taxon>Ovalentaria</taxon>
        <taxon>Atherinomorphae</taxon>
        <taxon>Cyprinodontiformes</taxon>
        <taxon>Goodeidae</taxon>
        <taxon>Crenichthys</taxon>
    </lineage>
</organism>
<keyword evidence="9" id="KW-0677">Repeat</keyword>
<dbReference type="GO" id="GO:0030027">
    <property type="term" value="C:lamellipodium"/>
    <property type="evidence" value="ECO:0007669"/>
    <property type="project" value="TreeGrafter"/>
</dbReference>
<evidence type="ECO:0000256" key="12">
    <source>
        <dbReference type="SAM" id="MobiDB-lite"/>
    </source>
</evidence>
<comment type="subcellular location">
    <subcellularLocation>
        <location evidence="1">Cell membrane</location>
    </subcellularLocation>
    <subcellularLocation>
        <location evidence="2">Cytoplasm</location>
    </subcellularLocation>
</comment>
<accession>A0AAV9REK2</accession>
<dbReference type="SMART" id="SM00368">
    <property type="entry name" value="LRR_RI"/>
    <property type="match status" value="6"/>
</dbReference>
<dbReference type="Pfam" id="PF13516">
    <property type="entry name" value="LRR_6"/>
    <property type="match status" value="2"/>
</dbReference>